<comment type="caution">
    <text evidence="2">The sequence shown here is derived from an EMBL/GenBank/DDBJ whole genome shotgun (WGS) entry which is preliminary data.</text>
</comment>
<accession>A0A7K0ED86</accession>
<evidence type="ECO:0000313" key="3">
    <source>
        <dbReference type="Proteomes" id="UP000441754"/>
    </source>
</evidence>
<dbReference type="AlphaFoldDB" id="A0A7K0ED86"/>
<keyword evidence="1" id="KW-0812">Transmembrane</keyword>
<name>A0A7K0ED86_9BACT</name>
<dbReference type="RefSeq" id="WP_154172254.1">
    <property type="nucleotide sequence ID" value="NZ_WJXZ01000001.1"/>
</dbReference>
<sequence>MTKEQSKSLGTVKQLVIAILLTGIVLSLIWYLSKPEASFPEVTDVKIAEAATSVARGYFITQNQPTDNNTIFKKSRVYYTIDNKSGDTTDLNVVLRFDYPPDSTFEMTYFLKPSGFNFKSVIQSGRRTVKN</sequence>
<reference evidence="2 3" key="1">
    <citation type="journal article" date="2018" name="Antonie Van Leeuwenhoek">
        <title>Larkinella terrae sp. nov., isolated from soil on Jeju Island, South Korea.</title>
        <authorList>
            <person name="Ten L.N."/>
            <person name="Jeon J."/>
            <person name="Park S.J."/>
            <person name="Park S."/>
            <person name="Lee S.Y."/>
            <person name="Kim M.K."/>
            <person name="Jung H.Y."/>
        </authorList>
    </citation>
    <scope>NUCLEOTIDE SEQUENCE [LARGE SCALE GENOMIC DNA]</scope>
    <source>
        <strain evidence="2 3">KCTC 52001</strain>
    </source>
</reference>
<keyword evidence="1" id="KW-0472">Membrane</keyword>
<feature type="transmembrane region" description="Helical" evidence="1">
    <location>
        <begin position="12"/>
        <end position="32"/>
    </location>
</feature>
<evidence type="ECO:0000313" key="2">
    <source>
        <dbReference type="EMBL" id="MRS59860.1"/>
    </source>
</evidence>
<evidence type="ECO:0000256" key="1">
    <source>
        <dbReference type="SAM" id="Phobius"/>
    </source>
</evidence>
<keyword evidence="3" id="KW-1185">Reference proteome</keyword>
<keyword evidence="1" id="KW-1133">Transmembrane helix</keyword>
<gene>
    <name evidence="2" type="ORF">GJJ30_01040</name>
</gene>
<dbReference type="Proteomes" id="UP000441754">
    <property type="component" value="Unassembled WGS sequence"/>
</dbReference>
<dbReference type="EMBL" id="WJXZ01000001">
    <property type="protein sequence ID" value="MRS59860.1"/>
    <property type="molecule type" value="Genomic_DNA"/>
</dbReference>
<organism evidence="2 3">
    <name type="scientific">Larkinella terrae</name>
    <dbReference type="NCBI Taxonomy" id="2025311"/>
    <lineage>
        <taxon>Bacteria</taxon>
        <taxon>Pseudomonadati</taxon>
        <taxon>Bacteroidota</taxon>
        <taxon>Cytophagia</taxon>
        <taxon>Cytophagales</taxon>
        <taxon>Spirosomataceae</taxon>
        <taxon>Larkinella</taxon>
    </lineage>
</organism>
<protein>
    <submittedName>
        <fullName evidence="2">Uncharacterized protein</fullName>
    </submittedName>
</protein>
<proteinExistence type="predicted"/>